<protein>
    <submittedName>
        <fullName evidence="2">Uncharacterized protein</fullName>
    </submittedName>
</protein>
<evidence type="ECO:0000313" key="2">
    <source>
        <dbReference type="EMBL" id="CAA9306917.1"/>
    </source>
</evidence>
<feature type="non-terminal residue" evidence="2">
    <location>
        <position position="25"/>
    </location>
</feature>
<feature type="compositionally biased region" description="Low complexity" evidence="1">
    <location>
        <begin position="1"/>
        <end position="15"/>
    </location>
</feature>
<feature type="region of interest" description="Disordered" evidence="1">
    <location>
        <begin position="1"/>
        <end position="25"/>
    </location>
</feature>
<feature type="non-terminal residue" evidence="2">
    <location>
        <position position="1"/>
    </location>
</feature>
<dbReference type="AlphaFoldDB" id="A0A6J4KLS0"/>
<sequence>VAPSVSRARVVAGRPHLLPPDRGGE</sequence>
<organism evidence="2">
    <name type="scientific">uncultured Gemmatimonadota bacterium</name>
    <dbReference type="NCBI Taxonomy" id="203437"/>
    <lineage>
        <taxon>Bacteria</taxon>
        <taxon>Pseudomonadati</taxon>
        <taxon>Gemmatimonadota</taxon>
        <taxon>environmental samples</taxon>
    </lineage>
</organism>
<evidence type="ECO:0000256" key="1">
    <source>
        <dbReference type="SAM" id="MobiDB-lite"/>
    </source>
</evidence>
<name>A0A6J4KLS0_9BACT</name>
<gene>
    <name evidence="2" type="ORF">AVDCRST_MAG89-860</name>
</gene>
<accession>A0A6J4KLS0</accession>
<proteinExistence type="predicted"/>
<dbReference type="EMBL" id="CADCTV010000186">
    <property type="protein sequence ID" value="CAA9306917.1"/>
    <property type="molecule type" value="Genomic_DNA"/>
</dbReference>
<reference evidence="2" key="1">
    <citation type="submission" date="2020-02" db="EMBL/GenBank/DDBJ databases">
        <authorList>
            <person name="Meier V. D."/>
        </authorList>
    </citation>
    <scope>NUCLEOTIDE SEQUENCE</scope>
    <source>
        <strain evidence="2">AVDCRST_MAG89</strain>
    </source>
</reference>